<dbReference type="InterPro" id="IPR017441">
    <property type="entry name" value="Protein_kinase_ATP_BS"/>
</dbReference>
<dbReference type="PANTHER" id="PTHR44329">
    <property type="entry name" value="SERINE/THREONINE-PROTEIN KINASE TNNI3K-RELATED"/>
    <property type="match status" value="1"/>
</dbReference>
<evidence type="ECO:0000313" key="3">
    <source>
        <dbReference type="EMBL" id="GMI30844.1"/>
    </source>
</evidence>
<keyword evidence="1" id="KW-0067">ATP-binding</keyword>
<dbReference type="PROSITE" id="PS50011">
    <property type="entry name" value="PROTEIN_KINASE_DOM"/>
    <property type="match status" value="1"/>
</dbReference>
<dbReference type="Gene3D" id="3.30.530.20">
    <property type="match status" value="1"/>
</dbReference>
<dbReference type="PANTHER" id="PTHR44329:SF214">
    <property type="entry name" value="PROTEIN KINASE DOMAIN-CONTAINING PROTEIN"/>
    <property type="match status" value="1"/>
</dbReference>
<sequence>PNSTLLPCSPGTHSASGTATAFENCTSSSCPATAACLPATNLSMCEVGMIPTGAFEAGDNVTLTVVPKDEFGHLTTHSDDQFAAKCITNDLCGWANGAQWLPKATHSLNMTLERAGTYTVNIGLKEGGGVVYNPREGDLPQIGTVTFYVSPGAPSAAHSTAPPNGHVLYIMIGTVVAVLLIAGLFRRYVQISVAHEKALKMDFANQQQRFSEQKKNLELVRNFQMFQIQELQEEKKRMLHSEEELKAMFEALQSVSKERQDELREVIIDSKEIKVDRLLGKGGFGVVNLASYQGNKVAMKQLLTVNQENVLRFRHECFLMKNLSHPNVVKLVGVVWDEDMFACCLEFVENGYQAEIDAKKWAPLLKPDGGALDLDVTGWYQYDSGSKCGKAVASCVVDATPAQVFGYFTDRRSSGGRGGAEVVDSTVTTSLEFLPIKIGVMGISDRESLYRTAKVRNDRTNVYTNVAYSVKDPKKPEVAGKVRVDALSVFIVKPLPGSEGKRSECWR</sequence>
<dbReference type="InterPro" id="IPR051681">
    <property type="entry name" value="Ser/Thr_Kinases-Pseudokinases"/>
</dbReference>
<dbReference type="Pfam" id="PF00069">
    <property type="entry name" value="Pkinase"/>
    <property type="match status" value="1"/>
</dbReference>
<organism evidence="3 4">
    <name type="scientific">Tetraparma gracilis</name>
    <dbReference type="NCBI Taxonomy" id="2962635"/>
    <lineage>
        <taxon>Eukaryota</taxon>
        <taxon>Sar</taxon>
        <taxon>Stramenopiles</taxon>
        <taxon>Ochrophyta</taxon>
        <taxon>Bolidophyceae</taxon>
        <taxon>Parmales</taxon>
        <taxon>Triparmaceae</taxon>
        <taxon>Tetraparma</taxon>
    </lineage>
</organism>
<name>A0ABQ6MRP4_9STRA</name>
<reference evidence="3 4" key="1">
    <citation type="journal article" date="2023" name="Commun. Biol.">
        <title>Genome analysis of Parmales, the sister group of diatoms, reveals the evolutionary specialization of diatoms from phago-mixotrophs to photoautotrophs.</title>
        <authorList>
            <person name="Ban H."/>
            <person name="Sato S."/>
            <person name="Yoshikawa S."/>
            <person name="Yamada K."/>
            <person name="Nakamura Y."/>
            <person name="Ichinomiya M."/>
            <person name="Sato N."/>
            <person name="Blanc-Mathieu R."/>
            <person name="Endo H."/>
            <person name="Kuwata A."/>
            <person name="Ogata H."/>
        </authorList>
    </citation>
    <scope>NUCLEOTIDE SEQUENCE [LARGE SCALE GENOMIC DNA]</scope>
</reference>
<evidence type="ECO:0000313" key="4">
    <source>
        <dbReference type="Proteomes" id="UP001165060"/>
    </source>
</evidence>
<accession>A0ABQ6MRP4</accession>
<comment type="caution">
    <text evidence="3">The sequence shown here is derived from an EMBL/GenBank/DDBJ whole genome shotgun (WGS) entry which is preliminary data.</text>
</comment>
<dbReference type="PROSITE" id="PS00107">
    <property type="entry name" value="PROTEIN_KINASE_ATP"/>
    <property type="match status" value="1"/>
</dbReference>
<evidence type="ECO:0000259" key="2">
    <source>
        <dbReference type="PROSITE" id="PS50011"/>
    </source>
</evidence>
<dbReference type="InterPro" id="IPR011009">
    <property type="entry name" value="Kinase-like_dom_sf"/>
</dbReference>
<evidence type="ECO:0000256" key="1">
    <source>
        <dbReference type="PROSITE-ProRule" id="PRU10141"/>
    </source>
</evidence>
<dbReference type="SUPFAM" id="SSF56112">
    <property type="entry name" value="Protein kinase-like (PK-like)"/>
    <property type="match status" value="1"/>
</dbReference>
<dbReference type="SUPFAM" id="SSF55961">
    <property type="entry name" value="Bet v1-like"/>
    <property type="match status" value="1"/>
</dbReference>
<feature type="binding site" evidence="1">
    <location>
        <position position="300"/>
    </location>
    <ligand>
        <name>ATP</name>
        <dbReference type="ChEBI" id="CHEBI:30616"/>
    </ligand>
</feature>
<feature type="non-terminal residue" evidence="3">
    <location>
        <position position="1"/>
    </location>
</feature>
<keyword evidence="4" id="KW-1185">Reference proteome</keyword>
<dbReference type="Gene3D" id="3.30.200.20">
    <property type="entry name" value="Phosphorylase Kinase, domain 1"/>
    <property type="match status" value="1"/>
</dbReference>
<feature type="domain" description="Protein kinase" evidence="2">
    <location>
        <begin position="273"/>
        <end position="507"/>
    </location>
</feature>
<proteinExistence type="predicted"/>
<dbReference type="EMBL" id="BRYB01001674">
    <property type="protein sequence ID" value="GMI30844.1"/>
    <property type="molecule type" value="Genomic_DNA"/>
</dbReference>
<dbReference type="InterPro" id="IPR023393">
    <property type="entry name" value="START-like_dom_sf"/>
</dbReference>
<gene>
    <name evidence="3" type="ORF">TeGR_g6519</name>
</gene>
<dbReference type="InterPro" id="IPR000719">
    <property type="entry name" value="Prot_kinase_dom"/>
</dbReference>
<dbReference type="Proteomes" id="UP001165060">
    <property type="component" value="Unassembled WGS sequence"/>
</dbReference>
<protein>
    <recommendedName>
        <fullName evidence="2">Protein kinase domain-containing protein</fullName>
    </recommendedName>
</protein>
<keyword evidence="1" id="KW-0547">Nucleotide-binding</keyword>